<evidence type="ECO:0008006" key="4">
    <source>
        <dbReference type="Google" id="ProtNLM"/>
    </source>
</evidence>
<dbReference type="InterPro" id="IPR011856">
    <property type="entry name" value="tRNA_endonuc-like_dom_sf"/>
</dbReference>
<accession>A0A6P1GAI5</accession>
<dbReference type="KEGG" id="nef:GP480_01845"/>
<dbReference type="Proteomes" id="UP000464912">
    <property type="component" value="Chromosome"/>
</dbReference>
<dbReference type="PANTHER" id="PTHR34039:SF1">
    <property type="entry name" value="UPF0102 PROTEIN YRAN"/>
    <property type="match status" value="1"/>
</dbReference>
<dbReference type="SUPFAM" id="SSF52980">
    <property type="entry name" value="Restriction endonuclease-like"/>
    <property type="match status" value="1"/>
</dbReference>
<gene>
    <name evidence="2" type="ORF">GP480_01845</name>
</gene>
<keyword evidence="3" id="KW-1185">Reference proteome</keyword>
<proteinExistence type="inferred from homology"/>
<dbReference type="Gene3D" id="3.40.1350.10">
    <property type="match status" value="1"/>
</dbReference>
<dbReference type="AlphaFoldDB" id="A0A6P1GAI5"/>
<dbReference type="Pfam" id="PF02021">
    <property type="entry name" value="UPF0102"/>
    <property type="match status" value="1"/>
</dbReference>
<evidence type="ECO:0000313" key="2">
    <source>
        <dbReference type="EMBL" id="QHD65194.1"/>
    </source>
</evidence>
<sequence>MLKRSCRRSLNNLVGRLAEMIVALHLSIKGYMLLCRRYRNPHCELDLVCTKHEVLLFAEVKFRSSLQAVETTVDYARMERMYPASESFCSEFELYYRFERIFKVFLITPSVLQIITL</sequence>
<dbReference type="GO" id="GO:0003676">
    <property type="term" value="F:nucleic acid binding"/>
    <property type="evidence" value="ECO:0007669"/>
    <property type="project" value="InterPro"/>
</dbReference>
<evidence type="ECO:0000256" key="1">
    <source>
        <dbReference type="ARBA" id="ARBA00006738"/>
    </source>
</evidence>
<evidence type="ECO:0000313" key="3">
    <source>
        <dbReference type="Proteomes" id="UP000464912"/>
    </source>
</evidence>
<reference evidence="2 3" key="1">
    <citation type="journal article" date="2020" name="MBio">
        <title>Erratum for Teymournejad et al., 'Isolation and Molecular Analysis of a Novel Neorickettsia Species That Causes Potomac Horse Fever'.</title>
        <authorList>
            <person name="Teymournejad O."/>
            <person name="Lin M."/>
            <person name="Bekebrede H."/>
            <person name="Kamr A."/>
            <person name="Toribio R.E."/>
            <person name="Arroyo L.G."/>
            <person name="Baird J.D."/>
            <person name="Rikihisa Y."/>
        </authorList>
    </citation>
    <scope>NUCLEOTIDE SEQUENCE [LARGE SCALE GENOMIC DNA]</scope>
    <source>
        <strain evidence="2 3">Fin17</strain>
    </source>
</reference>
<name>A0A6P1GAI5_9RICK</name>
<comment type="similarity">
    <text evidence="1">Belongs to the UPF0102 family.</text>
</comment>
<dbReference type="EMBL" id="CP047224">
    <property type="protein sequence ID" value="QHD65194.1"/>
    <property type="molecule type" value="Genomic_DNA"/>
</dbReference>
<organism evidence="2 3">
    <name type="scientific">Neorickettsia findlayensis</name>
    <dbReference type="NCBI Taxonomy" id="2686014"/>
    <lineage>
        <taxon>Bacteria</taxon>
        <taxon>Pseudomonadati</taxon>
        <taxon>Pseudomonadota</taxon>
        <taxon>Alphaproteobacteria</taxon>
        <taxon>Rickettsiales</taxon>
        <taxon>Anaplasmataceae</taxon>
        <taxon>Neorickettsia</taxon>
    </lineage>
</organism>
<protein>
    <recommendedName>
        <fullName evidence="4">YraN family protein</fullName>
    </recommendedName>
</protein>
<dbReference type="PANTHER" id="PTHR34039">
    <property type="entry name" value="UPF0102 PROTEIN YRAN"/>
    <property type="match status" value="1"/>
</dbReference>
<reference evidence="2 3" key="2">
    <citation type="journal article" date="2020" name="MBio">
        <title>Isolation and Molecular Analysis of a Novel Neorickettsia Species That Causes Potomac Horse Fever.</title>
        <authorList>
            <person name="Teymournejad O."/>
            <person name="Lin M."/>
            <person name="Bekebrede H."/>
            <person name="Kamr A."/>
            <person name="Toribio R.E."/>
            <person name="Arroyo L.G."/>
            <person name="Baird J.D."/>
            <person name="Rikihisa Y."/>
        </authorList>
    </citation>
    <scope>NUCLEOTIDE SEQUENCE [LARGE SCALE GENOMIC DNA]</scope>
    <source>
        <strain evidence="2 3">Fin17</strain>
    </source>
</reference>
<dbReference type="InterPro" id="IPR003509">
    <property type="entry name" value="UPF0102_YraN-like"/>
</dbReference>
<dbReference type="InterPro" id="IPR011335">
    <property type="entry name" value="Restrct_endonuc-II-like"/>
</dbReference>
<dbReference type="RefSeq" id="WP_160095362.1">
    <property type="nucleotide sequence ID" value="NZ_CP047224.1"/>
</dbReference>